<protein>
    <submittedName>
        <fullName evidence="1">Uncharacterized protein</fullName>
    </submittedName>
</protein>
<reference evidence="1 2" key="1">
    <citation type="journal article" date="2016" name="Nat. Commun.">
        <title>Extremotolerant tardigrade genome and improved radiotolerance of human cultured cells by tardigrade-unique protein.</title>
        <authorList>
            <person name="Hashimoto T."/>
            <person name="Horikawa D.D."/>
            <person name="Saito Y."/>
            <person name="Kuwahara H."/>
            <person name="Kozuka-Hata H."/>
            <person name="Shin-I T."/>
            <person name="Minakuchi Y."/>
            <person name="Ohishi K."/>
            <person name="Motoyama A."/>
            <person name="Aizu T."/>
            <person name="Enomoto A."/>
            <person name="Kondo K."/>
            <person name="Tanaka S."/>
            <person name="Hara Y."/>
            <person name="Koshikawa S."/>
            <person name="Sagara H."/>
            <person name="Miura T."/>
            <person name="Yokobori S."/>
            <person name="Miyagawa K."/>
            <person name="Suzuki Y."/>
            <person name="Kubo T."/>
            <person name="Oyama M."/>
            <person name="Kohara Y."/>
            <person name="Fujiyama A."/>
            <person name="Arakawa K."/>
            <person name="Katayama T."/>
            <person name="Toyoda A."/>
            <person name="Kunieda T."/>
        </authorList>
    </citation>
    <scope>NUCLEOTIDE SEQUENCE [LARGE SCALE GENOMIC DNA]</scope>
    <source>
        <strain evidence="1 2">YOKOZUNA-1</strain>
    </source>
</reference>
<accession>A0A1D1VKF2</accession>
<evidence type="ECO:0000313" key="2">
    <source>
        <dbReference type="Proteomes" id="UP000186922"/>
    </source>
</evidence>
<evidence type="ECO:0000313" key="1">
    <source>
        <dbReference type="EMBL" id="GAU98968.1"/>
    </source>
</evidence>
<proteinExistence type="predicted"/>
<sequence length="144" mass="16459">MEAVWREIDAFIEQALLARDEVLGSVDIKFMVKERERDASKIYVEKLSTVERHYEKALKDTQLFGDGRGAARRTFQEDELEVVKTGGQASEAVKLSVGGVAVGFEIKTTRLIRRSWFFVMNSASHPLGRIAIRRRHTECSIWDD</sequence>
<gene>
    <name evidence="1" type="primary">RvY_10036-1</name>
    <name evidence="1" type="synonym">RvY_10036.1</name>
    <name evidence="1" type="ORF">RvY_10036</name>
</gene>
<name>A0A1D1VKF2_RAMVA</name>
<dbReference type="EMBL" id="BDGG01000005">
    <property type="protein sequence ID" value="GAU98968.1"/>
    <property type="molecule type" value="Genomic_DNA"/>
</dbReference>
<dbReference type="AlphaFoldDB" id="A0A1D1VKF2"/>
<comment type="caution">
    <text evidence="1">The sequence shown here is derived from an EMBL/GenBank/DDBJ whole genome shotgun (WGS) entry which is preliminary data.</text>
</comment>
<organism evidence="1 2">
    <name type="scientific">Ramazzottius varieornatus</name>
    <name type="common">Water bear</name>
    <name type="synonym">Tardigrade</name>
    <dbReference type="NCBI Taxonomy" id="947166"/>
    <lineage>
        <taxon>Eukaryota</taxon>
        <taxon>Metazoa</taxon>
        <taxon>Ecdysozoa</taxon>
        <taxon>Tardigrada</taxon>
        <taxon>Eutardigrada</taxon>
        <taxon>Parachela</taxon>
        <taxon>Hypsibioidea</taxon>
        <taxon>Ramazzottiidae</taxon>
        <taxon>Ramazzottius</taxon>
    </lineage>
</organism>
<dbReference type="Proteomes" id="UP000186922">
    <property type="component" value="Unassembled WGS sequence"/>
</dbReference>
<keyword evidence="2" id="KW-1185">Reference proteome</keyword>